<name>A0AC60PXH7_IXOPE</name>
<gene>
    <name evidence="1" type="ORF">HPB47_026878</name>
</gene>
<accession>A0AC60PXH7</accession>
<comment type="caution">
    <text evidence="1">The sequence shown here is derived from an EMBL/GenBank/DDBJ whole genome shotgun (WGS) entry which is preliminary data.</text>
</comment>
<dbReference type="EMBL" id="JABSTQ010009782">
    <property type="protein sequence ID" value="KAG0425976.1"/>
    <property type="molecule type" value="Genomic_DNA"/>
</dbReference>
<reference evidence="1 2" key="1">
    <citation type="journal article" date="2020" name="Cell">
        <title>Large-Scale Comparative Analyses of Tick Genomes Elucidate Their Genetic Diversity and Vector Capacities.</title>
        <authorList>
            <consortium name="Tick Genome and Microbiome Consortium (TIGMIC)"/>
            <person name="Jia N."/>
            <person name="Wang J."/>
            <person name="Shi W."/>
            <person name="Du L."/>
            <person name="Sun Y."/>
            <person name="Zhan W."/>
            <person name="Jiang J.F."/>
            <person name="Wang Q."/>
            <person name="Zhang B."/>
            <person name="Ji P."/>
            <person name="Bell-Sakyi L."/>
            <person name="Cui X.M."/>
            <person name="Yuan T.T."/>
            <person name="Jiang B.G."/>
            <person name="Yang W.F."/>
            <person name="Lam T.T."/>
            <person name="Chang Q.C."/>
            <person name="Ding S.J."/>
            <person name="Wang X.J."/>
            <person name="Zhu J.G."/>
            <person name="Ruan X.D."/>
            <person name="Zhao L."/>
            <person name="Wei J.T."/>
            <person name="Ye R.Z."/>
            <person name="Que T.C."/>
            <person name="Du C.H."/>
            <person name="Zhou Y.H."/>
            <person name="Cheng J.X."/>
            <person name="Dai P.F."/>
            <person name="Guo W.B."/>
            <person name="Han X.H."/>
            <person name="Huang E.J."/>
            <person name="Li L.F."/>
            <person name="Wei W."/>
            <person name="Gao Y.C."/>
            <person name="Liu J.Z."/>
            <person name="Shao H.Z."/>
            <person name="Wang X."/>
            <person name="Wang C.C."/>
            <person name="Yang T.C."/>
            <person name="Huo Q.B."/>
            <person name="Li W."/>
            <person name="Chen H.Y."/>
            <person name="Chen S.E."/>
            <person name="Zhou L.G."/>
            <person name="Ni X.B."/>
            <person name="Tian J.H."/>
            <person name="Sheng Y."/>
            <person name="Liu T."/>
            <person name="Pan Y.S."/>
            <person name="Xia L.Y."/>
            <person name="Li J."/>
            <person name="Zhao F."/>
            <person name="Cao W.C."/>
        </authorList>
    </citation>
    <scope>NUCLEOTIDE SEQUENCE [LARGE SCALE GENOMIC DNA]</scope>
    <source>
        <strain evidence="1">Iper-2018</strain>
    </source>
</reference>
<evidence type="ECO:0000313" key="1">
    <source>
        <dbReference type="EMBL" id="KAG0425976.1"/>
    </source>
</evidence>
<keyword evidence="2" id="KW-1185">Reference proteome</keyword>
<sequence>KVCNNCKCPRESHDVYHEEFVNVRDRIGIKPDPSNQTSKEKTLQEGYSWVPPGLSSAKIEEYFSQLPNHKVPRLGTPGEKYRDRQLIVQLPKQDLALAYCKFLERECQRSFEDFVNARNEIALDIGYVREALEKTQECFKCGGVLPSGELAVIAPKFGELVAWHPACFVCAACQELLVDLTYCAKDGHLYCERHYAETLKPRCSACDEKRRLEKVRGSDHVDKGAEPCHLIFFGASSFVIARLVAVSRQNNADDSQTTPELGGSALRRHSTLCAESRLELLARVVSAAHTPGIPDSIREPRLRGRIIPPKEQEGKDDLGPGLERRRNSSTAKLICN</sequence>
<feature type="non-terminal residue" evidence="1">
    <location>
        <position position="1"/>
    </location>
</feature>
<organism evidence="1 2">
    <name type="scientific">Ixodes persulcatus</name>
    <name type="common">Taiga tick</name>
    <dbReference type="NCBI Taxonomy" id="34615"/>
    <lineage>
        <taxon>Eukaryota</taxon>
        <taxon>Metazoa</taxon>
        <taxon>Ecdysozoa</taxon>
        <taxon>Arthropoda</taxon>
        <taxon>Chelicerata</taxon>
        <taxon>Arachnida</taxon>
        <taxon>Acari</taxon>
        <taxon>Parasitiformes</taxon>
        <taxon>Ixodida</taxon>
        <taxon>Ixodoidea</taxon>
        <taxon>Ixodidae</taxon>
        <taxon>Ixodinae</taxon>
        <taxon>Ixodes</taxon>
    </lineage>
</organism>
<dbReference type="Proteomes" id="UP000805193">
    <property type="component" value="Unassembled WGS sequence"/>
</dbReference>
<evidence type="ECO:0000313" key="2">
    <source>
        <dbReference type="Proteomes" id="UP000805193"/>
    </source>
</evidence>
<protein>
    <submittedName>
        <fullName evidence="1">Uncharacterized protein</fullName>
    </submittedName>
</protein>
<proteinExistence type="predicted"/>